<dbReference type="GO" id="GO:0044550">
    <property type="term" value="P:secondary metabolite biosynthetic process"/>
    <property type="evidence" value="ECO:0007669"/>
    <property type="project" value="TreeGrafter"/>
</dbReference>
<organism evidence="2 3">
    <name type="scientific">Melghirimyces algeriensis</name>
    <dbReference type="NCBI Taxonomy" id="910412"/>
    <lineage>
        <taxon>Bacteria</taxon>
        <taxon>Bacillati</taxon>
        <taxon>Bacillota</taxon>
        <taxon>Bacilli</taxon>
        <taxon>Bacillales</taxon>
        <taxon>Thermoactinomycetaceae</taxon>
        <taxon>Melghirimyces</taxon>
    </lineage>
</organism>
<feature type="domain" description="Metallo-beta-lactamase" evidence="1">
    <location>
        <begin position="35"/>
        <end position="203"/>
    </location>
</feature>
<dbReference type="SUPFAM" id="SSF56281">
    <property type="entry name" value="Metallo-hydrolase/oxidoreductase"/>
    <property type="match status" value="1"/>
</dbReference>
<dbReference type="InterPro" id="IPR036866">
    <property type="entry name" value="RibonucZ/Hydroxyglut_hydro"/>
</dbReference>
<dbReference type="EMBL" id="FXTI01000006">
    <property type="protein sequence ID" value="SMO70598.1"/>
    <property type="molecule type" value="Genomic_DNA"/>
</dbReference>
<proteinExistence type="predicted"/>
<gene>
    <name evidence="2" type="ORF">SAMN06264849_10641</name>
</gene>
<dbReference type="InterPro" id="IPR050662">
    <property type="entry name" value="Sec-metab_biosynth-thioest"/>
</dbReference>
<dbReference type="Proteomes" id="UP000315636">
    <property type="component" value="Unassembled WGS sequence"/>
</dbReference>
<reference evidence="2 3" key="1">
    <citation type="submission" date="2017-05" db="EMBL/GenBank/DDBJ databases">
        <authorList>
            <person name="Varghese N."/>
            <person name="Submissions S."/>
        </authorList>
    </citation>
    <scope>NUCLEOTIDE SEQUENCE [LARGE SCALE GENOMIC DNA]</scope>
    <source>
        <strain evidence="2 3">DSM 45474</strain>
    </source>
</reference>
<dbReference type="SMART" id="SM00849">
    <property type="entry name" value="Lactamase_B"/>
    <property type="match status" value="1"/>
</dbReference>
<dbReference type="OrthoDB" id="235784at2"/>
<evidence type="ECO:0000259" key="1">
    <source>
        <dbReference type="SMART" id="SM00849"/>
    </source>
</evidence>
<protein>
    <submittedName>
        <fullName evidence="2">Metallo-beta-lactamase superfamily protein</fullName>
    </submittedName>
</protein>
<dbReference type="PANTHER" id="PTHR23131">
    <property type="entry name" value="ENDORIBONUCLEASE LACTB2"/>
    <property type="match status" value="1"/>
</dbReference>
<keyword evidence="3" id="KW-1185">Reference proteome</keyword>
<dbReference type="Pfam" id="PF00753">
    <property type="entry name" value="Lactamase_B"/>
    <property type="match status" value="1"/>
</dbReference>
<dbReference type="AlphaFoldDB" id="A0A521DG54"/>
<dbReference type="Gene3D" id="3.60.15.10">
    <property type="entry name" value="Ribonuclease Z/Hydroxyacylglutathione hydrolase-like"/>
    <property type="match status" value="1"/>
</dbReference>
<accession>A0A521DG54</accession>
<evidence type="ECO:0000313" key="2">
    <source>
        <dbReference type="EMBL" id="SMO70598.1"/>
    </source>
</evidence>
<sequence length="277" mass="32115">MNGRCFMIKIKLNQLQEKEVTALRCQIDFLGNRFRVFVYYIDEFLIETGPARIRKQVETFVKEWELKGAAVTHFHEDHAGNAAYLAKRYHLPVYMGEKTAKVMTSPPQIPFYRRVVLGSLEPVLGEPRKKIETKHFCFQAVPTPGHTEDHITWVEEEQGWAFTGDLYLGTRLTYGFRDESISKLIDSIRKLQRYPIKTVFCSHAGIISEGPKALKQKQDFLEWLCEETLHLHDQGAPTQEIVRRLLKKRPGLVLISNGELAPIHLIRIIIKENQREC</sequence>
<dbReference type="InterPro" id="IPR001279">
    <property type="entry name" value="Metallo-B-lactamas"/>
</dbReference>
<name>A0A521DG54_9BACL</name>
<evidence type="ECO:0000313" key="3">
    <source>
        <dbReference type="Proteomes" id="UP000315636"/>
    </source>
</evidence>
<dbReference type="PANTHER" id="PTHR23131:SF0">
    <property type="entry name" value="ENDORIBONUCLEASE LACTB2"/>
    <property type="match status" value="1"/>
</dbReference>